<gene>
    <name evidence="5" type="ORF">METZ01_LOCUS293996</name>
</gene>
<proteinExistence type="inferred from homology"/>
<comment type="similarity">
    <text evidence="1">Belongs to the glycosyltransferase 2 family.</text>
</comment>
<evidence type="ECO:0000256" key="3">
    <source>
        <dbReference type="ARBA" id="ARBA00022679"/>
    </source>
</evidence>
<evidence type="ECO:0000256" key="1">
    <source>
        <dbReference type="ARBA" id="ARBA00006739"/>
    </source>
</evidence>
<dbReference type="InterPro" id="IPR019290">
    <property type="entry name" value="GlycosylTrfase-like_prok"/>
</dbReference>
<dbReference type="SUPFAM" id="SSF53448">
    <property type="entry name" value="Nucleotide-diphospho-sugar transferases"/>
    <property type="match status" value="1"/>
</dbReference>
<dbReference type="Pfam" id="PF10111">
    <property type="entry name" value="Glyco_tranf_2_2"/>
    <property type="match status" value="1"/>
</dbReference>
<reference evidence="5" key="1">
    <citation type="submission" date="2018-05" db="EMBL/GenBank/DDBJ databases">
        <authorList>
            <person name="Lanie J.A."/>
            <person name="Ng W.-L."/>
            <person name="Kazmierczak K.M."/>
            <person name="Andrzejewski T.M."/>
            <person name="Davidsen T.M."/>
            <person name="Wayne K.J."/>
            <person name="Tettelin H."/>
            <person name="Glass J.I."/>
            <person name="Rusch D."/>
            <person name="Podicherti R."/>
            <person name="Tsui H.-C.T."/>
            <person name="Winkler M.E."/>
        </authorList>
    </citation>
    <scope>NUCLEOTIDE SEQUENCE</scope>
</reference>
<dbReference type="Gene3D" id="3.90.550.10">
    <property type="entry name" value="Spore Coat Polysaccharide Biosynthesis Protein SpsA, Chain A"/>
    <property type="match status" value="1"/>
</dbReference>
<feature type="non-terminal residue" evidence="5">
    <location>
        <position position="1"/>
    </location>
</feature>
<keyword evidence="2" id="KW-0328">Glycosyltransferase</keyword>
<feature type="domain" description="Glycosyltransferase 2-like prokaryotic type" evidence="4">
    <location>
        <begin position="1"/>
        <end position="122"/>
    </location>
</feature>
<organism evidence="5">
    <name type="scientific">marine metagenome</name>
    <dbReference type="NCBI Taxonomy" id="408172"/>
    <lineage>
        <taxon>unclassified sequences</taxon>
        <taxon>metagenomes</taxon>
        <taxon>ecological metagenomes</taxon>
    </lineage>
</organism>
<keyword evidence="3" id="KW-0808">Transferase</keyword>
<sequence>ARNVGAENAKGDILIFIDDDCIPDNNLVQSYISLFSSADPDTWCFGGKVNEKNTDMFKENESIVGGWITWYGKTLKNFVSDESGDCEWAPGGNFGVKKSKFIEVGGFDKNFIGNAMLEDGDFGYTIRENGGKIWYSPMPAIEHLRIPTGGTRSDSASKGMYFRAHNTVYFMRKHGMIKNLIPGLFYLNGVALKDLLRKKHGITAIFWCWFGFLKGLTTTLSR</sequence>
<dbReference type="GO" id="GO:0016757">
    <property type="term" value="F:glycosyltransferase activity"/>
    <property type="evidence" value="ECO:0007669"/>
    <property type="project" value="UniProtKB-KW"/>
</dbReference>
<evidence type="ECO:0000256" key="2">
    <source>
        <dbReference type="ARBA" id="ARBA00022676"/>
    </source>
</evidence>
<evidence type="ECO:0000313" key="5">
    <source>
        <dbReference type="EMBL" id="SVC41142.1"/>
    </source>
</evidence>
<dbReference type="AlphaFoldDB" id="A0A382M194"/>
<name>A0A382M194_9ZZZZ</name>
<dbReference type="InterPro" id="IPR029044">
    <property type="entry name" value="Nucleotide-diphossugar_trans"/>
</dbReference>
<dbReference type="PANTHER" id="PTHR43179:SF12">
    <property type="entry name" value="GALACTOFURANOSYLTRANSFERASE GLFT2"/>
    <property type="match status" value="1"/>
</dbReference>
<protein>
    <recommendedName>
        <fullName evidence="4">Glycosyltransferase 2-like prokaryotic type domain-containing protein</fullName>
    </recommendedName>
</protein>
<evidence type="ECO:0000259" key="4">
    <source>
        <dbReference type="Pfam" id="PF10111"/>
    </source>
</evidence>
<accession>A0A382M194</accession>
<dbReference type="PANTHER" id="PTHR43179">
    <property type="entry name" value="RHAMNOSYLTRANSFERASE WBBL"/>
    <property type="match status" value="1"/>
</dbReference>
<dbReference type="EMBL" id="UINC01089778">
    <property type="protein sequence ID" value="SVC41142.1"/>
    <property type="molecule type" value="Genomic_DNA"/>
</dbReference>